<dbReference type="PROSITE" id="PS51750">
    <property type="entry name" value="BRO_N"/>
    <property type="match status" value="1"/>
</dbReference>
<feature type="domain" description="Bro-N" evidence="1">
    <location>
        <begin position="1"/>
        <end position="108"/>
    </location>
</feature>
<evidence type="ECO:0000259" key="1">
    <source>
        <dbReference type="PROSITE" id="PS51750"/>
    </source>
</evidence>
<name>M5AG46_LEVBR</name>
<dbReference type="InterPro" id="IPR003497">
    <property type="entry name" value="BRO_N_domain"/>
</dbReference>
<proteinExistence type="predicted"/>
<protein>
    <submittedName>
        <fullName evidence="2">Uncharacterized protein HI_1418</fullName>
    </submittedName>
</protein>
<dbReference type="PANTHER" id="PTHR36180">
    <property type="entry name" value="DNA-BINDING PROTEIN-RELATED-RELATED"/>
    <property type="match status" value="1"/>
</dbReference>
<reference evidence="2 3" key="1">
    <citation type="journal article" date="2013" name="PLoS ONE">
        <title>Genomic Analysis by Deep Sequencing of the Probiotic Lactobacillus brevis KB290 Harboring Nine Plasmids Reveals Genomic Stability.</title>
        <authorList>
            <person name="Fukao M."/>
            <person name="Oshima K."/>
            <person name="Morita H."/>
            <person name="Toh H."/>
            <person name="Suda W."/>
            <person name="Kim S.W."/>
            <person name="Suzuki S."/>
            <person name="Yakabe T."/>
            <person name="Hattori M."/>
            <person name="Yajima N."/>
        </authorList>
    </citation>
    <scope>NUCLEOTIDE SEQUENCE [LARGE SCALE GENOMIC DNA]</scope>
    <source>
        <strain evidence="2 3">KB290</strain>
    </source>
</reference>
<organism evidence="2 3">
    <name type="scientific">Levilactobacillus brevis KB290</name>
    <dbReference type="NCBI Taxonomy" id="1001583"/>
    <lineage>
        <taxon>Bacteria</taxon>
        <taxon>Bacillati</taxon>
        <taxon>Bacillota</taxon>
        <taxon>Bacilli</taxon>
        <taxon>Lactobacillales</taxon>
        <taxon>Lactobacillaceae</taxon>
        <taxon>Levilactobacillus</taxon>
    </lineage>
</organism>
<dbReference type="PATRIC" id="fig|1001583.3.peg.2157"/>
<evidence type="ECO:0000313" key="3">
    <source>
        <dbReference type="Proteomes" id="UP000012042"/>
    </source>
</evidence>
<dbReference type="PANTHER" id="PTHR36180:SF2">
    <property type="entry name" value="BRO FAMILY PROTEIN"/>
    <property type="match status" value="1"/>
</dbReference>
<dbReference type="KEGG" id="lbk:LVISKB_2174"/>
<accession>M5AG46</accession>
<dbReference type="InterPro" id="IPR005039">
    <property type="entry name" value="Ant_C"/>
</dbReference>
<dbReference type="SMART" id="SM01040">
    <property type="entry name" value="Bro-N"/>
    <property type="match status" value="1"/>
</dbReference>
<dbReference type="GO" id="GO:0003677">
    <property type="term" value="F:DNA binding"/>
    <property type="evidence" value="ECO:0007669"/>
    <property type="project" value="InterPro"/>
</dbReference>
<dbReference type="Pfam" id="PF02498">
    <property type="entry name" value="Bro-N"/>
    <property type="match status" value="1"/>
</dbReference>
<dbReference type="AlphaFoldDB" id="M5AG46"/>
<dbReference type="HOGENOM" id="CLU_046670_0_1_9"/>
<dbReference type="Proteomes" id="UP000012042">
    <property type="component" value="Chromosome"/>
</dbReference>
<gene>
    <name evidence="2" type="ORF">LVISKB_2174</name>
</gene>
<sequence length="267" mass="30533">MNMVNEIKLFDFKGNQVRTVVIGSEPYFVGKDVATAIGYLNTRKAIKDHVNPKYQREERIVTPSGVQTMTVISEPGIYQLAGQSKLPSAEPFQDWVYEQVLPSIRKDGAYLAPKTAEEWLNNPDLMIDVLTRYKQSQKEIQRLYDENAVMAPKADYTDKMLSNPGLETTSMIAKNYGYSAVQFNRILYGFKIQFRQGGTWVLYSKYQDKGYTHIEPYEYTNSDGVHQVRNTMKWTQKGAKFLYDFLADRGICPNVEQLSVGELDGTN</sequence>
<dbReference type="EMBL" id="AP012167">
    <property type="protein sequence ID" value="BAN07809.1"/>
    <property type="molecule type" value="Genomic_DNA"/>
</dbReference>
<dbReference type="Pfam" id="PF03374">
    <property type="entry name" value="ANT"/>
    <property type="match status" value="1"/>
</dbReference>
<evidence type="ECO:0000313" key="2">
    <source>
        <dbReference type="EMBL" id="BAN07809.1"/>
    </source>
</evidence>